<evidence type="ECO:0000256" key="7">
    <source>
        <dbReference type="ARBA" id="ARBA00022842"/>
    </source>
</evidence>
<keyword evidence="6" id="KW-0378">Hydrolase</keyword>
<accession>A0A538U4Z3</accession>
<dbReference type="EMBL" id="VBPA01000166">
    <property type="protein sequence ID" value="TMQ70941.1"/>
    <property type="molecule type" value="Genomic_DNA"/>
</dbReference>
<proteinExistence type="predicted"/>
<evidence type="ECO:0000256" key="8">
    <source>
        <dbReference type="ARBA" id="ARBA00023204"/>
    </source>
</evidence>
<dbReference type="InterPro" id="IPR051547">
    <property type="entry name" value="TDP2-like"/>
</dbReference>
<dbReference type="SUPFAM" id="SSF56219">
    <property type="entry name" value="DNase I-like"/>
    <property type="match status" value="1"/>
</dbReference>
<feature type="domain" description="Endonuclease/exonuclease/phosphatase" evidence="9">
    <location>
        <begin position="6"/>
        <end position="238"/>
    </location>
</feature>
<keyword evidence="3" id="KW-0540">Nuclease</keyword>
<evidence type="ECO:0000313" key="10">
    <source>
        <dbReference type="EMBL" id="TMQ70941.1"/>
    </source>
</evidence>
<comment type="cofactor">
    <cofactor evidence="2">
        <name>Mg(2+)</name>
        <dbReference type="ChEBI" id="CHEBI:18420"/>
    </cofactor>
</comment>
<protein>
    <recommendedName>
        <fullName evidence="9">Endonuclease/exonuclease/phosphatase domain-containing protein</fullName>
    </recommendedName>
</protein>
<dbReference type="Gene3D" id="3.60.10.10">
    <property type="entry name" value="Endonuclease/exonuclease/phosphatase"/>
    <property type="match status" value="1"/>
</dbReference>
<sequence>MMLRILSYNIRFGGVGRERPLAAAIRKAAPDLVVFQEATRPGVVARLAKDTGMTSWASTPTHSVAYMSRLDVARYAWHRPRASRRAFLEIVLTGPRLRVFGLHLSAVHSNWTERLRMRELKSMLADIEGRSDGPHVVVGDFNTLAPGETLDLDRLPFRLQILAWLGGRSIRWRTIQTMLDADYVDGFRLLHPGGEGHTFPSWDPHLRLDYVFVPAAAAERLRRCEVLNGVEAVAASDHFPVLAELVL</sequence>
<evidence type="ECO:0000256" key="6">
    <source>
        <dbReference type="ARBA" id="ARBA00022801"/>
    </source>
</evidence>
<dbReference type="PANTHER" id="PTHR15822">
    <property type="entry name" value="TRAF AND TNF RECEPTOR-ASSOCIATED PROTEIN"/>
    <property type="match status" value="1"/>
</dbReference>
<comment type="caution">
    <text evidence="10">The sequence shown here is derived from an EMBL/GenBank/DDBJ whole genome shotgun (WGS) entry which is preliminary data.</text>
</comment>
<evidence type="ECO:0000259" key="9">
    <source>
        <dbReference type="Pfam" id="PF03372"/>
    </source>
</evidence>
<evidence type="ECO:0000256" key="1">
    <source>
        <dbReference type="ARBA" id="ARBA00001936"/>
    </source>
</evidence>
<keyword evidence="7" id="KW-0460">Magnesium</keyword>
<reference evidence="10 11" key="1">
    <citation type="journal article" date="2019" name="Nat. Microbiol.">
        <title>Mediterranean grassland soil C-N compound turnover is dependent on rainfall and depth, and is mediated by genomically divergent microorganisms.</title>
        <authorList>
            <person name="Diamond S."/>
            <person name="Andeer P.F."/>
            <person name="Li Z."/>
            <person name="Crits-Christoph A."/>
            <person name="Burstein D."/>
            <person name="Anantharaman K."/>
            <person name="Lane K.R."/>
            <person name="Thomas B.C."/>
            <person name="Pan C."/>
            <person name="Northen T.R."/>
            <person name="Banfield J.F."/>
        </authorList>
    </citation>
    <scope>NUCLEOTIDE SEQUENCE [LARGE SCALE GENOMIC DNA]</scope>
    <source>
        <strain evidence="10">WS_10</strain>
    </source>
</reference>
<dbReference type="PANTHER" id="PTHR15822:SF4">
    <property type="entry name" value="TYROSYL-DNA PHOSPHODIESTERASE 2"/>
    <property type="match status" value="1"/>
</dbReference>
<gene>
    <name evidence="10" type="ORF">E6K80_07020</name>
</gene>
<dbReference type="GO" id="GO:0016787">
    <property type="term" value="F:hydrolase activity"/>
    <property type="evidence" value="ECO:0007669"/>
    <property type="project" value="UniProtKB-KW"/>
</dbReference>
<evidence type="ECO:0000256" key="3">
    <source>
        <dbReference type="ARBA" id="ARBA00022722"/>
    </source>
</evidence>
<dbReference type="AlphaFoldDB" id="A0A538U4Z3"/>
<dbReference type="GO" id="GO:0004518">
    <property type="term" value="F:nuclease activity"/>
    <property type="evidence" value="ECO:0007669"/>
    <property type="project" value="UniProtKB-KW"/>
</dbReference>
<keyword evidence="5" id="KW-0227">DNA damage</keyword>
<dbReference type="InterPro" id="IPR005135">
    <property type="entry name" value="Endo/exonuclease/phosphatase"/>
</dbReference>
<dbReference type="Proteomes" id="UP000319836">
    <property type="component" value="Unassembled WGS sequence"/>
</dbReference>
<keyword evidence="8" id="KW-0234">DNA repair</keyword>
<keyword evidence="4" id="KW-0479">Metal-binding</keyword>
<organism evidence="10 11">
    <name type="scientific">Eiseniibacteriota bacterium</name>
    <dbReference type="NCBI Taxonomy" id="2212470"/>
    <lineage>
        <taxon>Bacteria</taxon>
        <taxon>Candidatus Eiseniibacteriota</taxon>
    </lineage>
</organism>
<dbReference type="GO" id="GO:0006281">
    <property type="term" value="P:DNA repair"/>
    <property type="evidence" value="ECO:0007669"/>
    <property type="project" value="UniProtKB-KW"/>
</dbReference>
<dbReference type="GO" id="GO:0046872">
    <property type="term" value="F:metal ion binding"/>
    <property type="evidence" value="ECO:0007669"/>
    <property type="project" value="UniProtKB-KW"/>
</dbReference>
<evidence type="ECO:0000256" key="2">
    <source>
        <dbReference type="ARBA" id="ARBA00001946"/>
    </source>
</evidence>
<evidence type="ECO:0000313" key="11">
    <source>
        <dbReference type="Proteomes" id="UP000319836"/>
    </source>
</evidence>
<evidence type="ECO:0000256" key="5">
    <source>
        <dbReference type="ARBA" id="ARBA00022763"/>
    </source>
</evidence>
<name>A0A538U4Z3_UNCEI</name>
<dbReference type="InterPro" id="IPR036691">
    <property type="entry name" value="Endo/exonu/phosph_ase_sf"/>
</dbReference>
<evidence type="ECO:0000256" key="4">
    <source>
        <dbReference type="ARBA" id="ARBA00022723"/>
    </source>
</evidence>
<comment type="cofactor">
    <cofactor evidence="1">
        <name>Mn(2+)</name>
        <dbReference type="ChEBI" id="CHEBI:29035"/>
    </cofactor>
</comment>
<dbReference type="Pfam" id="PF03372">
    <property type="entry name" value="Exo_endo_phos"/>
    <property type="match status" value="1"/>
</dbReference>